<dbReference type="InterPro" id="IPR027434">
    <property type="entry name" value="Homing_endonucl"/>
</dbReference>
<dbReference type="Gene3D" id="3.10.28.10">
    <property type="entry name" value="Homing endonucleases"/>
    <property type="match status" value="2"/>
</dbReference>
<feature type="domain" description="Homing endonuclease LAGLIDADG" evidence="1">
    <location>
        <begin position="9"/>
        <end position="177"/>
    </location>
</feature>
<sequence>MDFLTREQKEILVGCVLGDARLESRSSQKTARLRIHHADSQRDYLLWKFEKFKNLTLNVPKKNIYLDRRYGTQVVSWYFHTQTLDSLGKYFTMFYREGKKIIPRNLEVLLTPLTLAIWIMDDGSLNRESLVINSQSFSDEEHQFIINCFRRRYGVEIRLQRDRNNKRIYFPRNSTDRIENIIFPYLIDPELIPVETDVRQFRTEI</sequence>
<evidence type="ECO:0000313" key="2">
    <source>
        <dbReference type="EMBL" id="KKU20375.1"/>
    </source>
</evidence>
<dbReference type="Pfam" id="PF03161">
    <property type="entry name" value="LAGLIDADG_2"/>
    <property type="match status" value="1"/>
</dbReference>
<dbReference type="SUPFAM" id="SSF55608">
    <property type="entry name" value="Homing endonucleases"/>
    <property type="match status" value="1"/>
</dbReference>
<dbReference type="GO" id="GO:0004519">
    <property type="term" value="F:endonuclease activity"/>
    <property type="evidence" value="ECO:0007669"/>
    <property type="project" value="UniProtKB-KW"/>
</dbReference>
<dbReference type="GO" id="GO:0000373">
    <property type="term" value="P:Group II intron splicing"/>
    <property type="evidence" value="ECO:0007669"/>
    <property type="project" value="TreeGrafter"/>
</dbReference>
<dbReference type="EMBL" id="LCLS01000042">
    <property type="protein sequence ID" value="KKU20375.1"/>
    <property type="molecule type" value="Genomic_DNA"/>
</dbReference>
<dbReference type="InterPro" id="IPR004860">
    <property type="entry name" value="LAGLIDADG_dom"/>
</dbReference>
<dbReference type="PANTHER" id="PTHR47539:SF1">
    <property type="entry name" value="PENTATRICOPEPTIDE REPEAT-CONTAINING PROTEIN OTP51, CHLOROPLASTIC"/>
    <property type="match status" value="1"/>
</dbReference>
<dbReference type="Proteomes" id="UP000034107">
    <property type="component" value="Unassembled WGS sequence"/>
</dbReference>
<dbReference type="InterPro" id="IPR052500">
    <property type="entry name" value="Chloro/Mito_RNA_Process"/>
</dbReference>
<keyword evidence="2" id="KW-0540">Nuclease</keyword>
<protein>
    <submittedName>
        <fullName evidence="2">LAGLIDADG homing endonuclease</fullName>
    </submittedName>
</protein>
<name>A0A0G1RHH1_9BACT</name>
<proteinExistence type="predicted"/>
<reference evidence="2 3" key="1">
    <citation type="journal article" date="2015" name="Nature">
        <title>rRNA introns, odd ribosomes, and small enigmatic genomes across a large radiation of phyla.</title>
        <authorList>
            <person name="Brown C.T."/>
            <person name="Hug L.A."/>
            <person name="Thomas B.C."/>
            <person name="Sharon I."/>
            <person name="Castelle C.J."/>
            <person name="Singh A."/>
            <person name="Wilkins M.J."/>
            <person name="Williams K.H."/>
            <person name="Banfield J.F."/>
        </authorList>
    </citation>
    <scope>NUCLEOTIDE SEQUENCE [LARGE SCALE GENOMIC DNA]</scope>
</reference>
<dbReference type="AlphaFoldDB" id="A0A0G1RHH1"/>
<keyword evidence="2" id="KW-0378">Hydrolase</keyword>
<dbReference type="GO" id="GO:0045292">
    <property type="term" value="P:mRNA cis splicing, via spliceosome"/>
    <property type="evidence" value="ECO:0007669"/>
    <property type="project" value="TreeGrafter"/>
</dbReference>
<comment type="caution">
    <text evidence="2">The sequence shown here is derived from an EMBL/GenBank/DDBJ whole genome shotgun (WGS) entry which is preliminary data.</text>
</comment>
<keyword evidence="2" id="KW-0255">Endonuclease</keyword>
<dbReference type="PANTHER" id="PTHR47539">
    <property type="entry name" value="PENTATRICOPEPTIDE REPEAT-CONTAINING PROTEIN OTP51, CHLOROPLASTIC"/>
    <property type="match status" value="1"/>
</dbReference>
<accession>A0A0G1RHH1</accession>
<organism evidence="2 3">
    <name type="scientific">Candidatus Nomurabacteria bacterium GW2011_GWA1_46_11</name>
    <dbReference type="NCBI Taxonomy" id="1618732"/>
    <lineage>
        <taxon>Bacteria</taxon>
        <taxon>Candidatus Nomuraibacteriota</taxon>
    </lineage>
</organism>
<dbReference type="GO" id="GO:0048564">
    <property type="term" value="P:photosystem I assembly"/>
    <property type="evidence" value="ECO:0007669"/>
    <property type="project" value="TreeGrafter"/>
</dbReference>
<gene>
    <name evidence="2" type="ORF">UX31_C0042G0011</name>
</gene>
<evidence type="ECO:0000259" key="1">
    <source>
        <dbReference type="Pfam" id="PF03161"/>
    </source>
</evidence>
<evidence type="ECO:0000313" key="3">
    <source>
        <dbReference type="Proteomes" id="UP000034107"/>
    </source>
</evidence>